<keyword evidence="1 2" id="KW-0690">Ribosome biogenesis</keyword>
<comment type="subunit">
    <text evidence="2">Monomer. Binds 30S ribosomal subunits, but not 50S ribosomal subunits or 70S ribosomes.</text>
</comment>
<keyword evidence="4" id="KW-1185">Reference proteome</keyword>
<comment type="function">
    <text evidence="2">One of several proteins that assist in the late maturation steps of the functional core of the 30S ribosomal subunit. Associates with free 30S ribosomal subunits (but not with 30S subunits that are part of 70S ribosomes or polysomes). Required for efficient processing of 16S rRNA. May interact with the 5'-terminal helix region of 16S rRNA.</text>
</comment>
<proteinExistence type="inferred from homology"/>
<comment type="subcellular location">
    <subcellularLocation>
        <location evidence="2">Cytoplasm</location>
    </subcellularLocation>
</comment>
<protein>
    <recommendedName>
        <fullName evidence="2">Ribosome-binding factor A</fullName>
    </recommendedName>
</protein>
<dbReference type="EMBL" id="CP103866">
    <property type="protein sequence ID" value="UWE02487.1"/>
    <property type="molecule type" value="Genomic_DNA"/>
</dbReference>
<dbReference type="InterPro" id="IPR023799">
    <property type="entry name" value="RbfA_dom_sf"/>
</dbReference>
<gene>
    <name evidence="2 3" type="primary">rbfA</name>
    <name evidence="3" type="ORF">NYR52_09820</name>
</gene>
<dbReference type="InterPro" id="IPR000238">
    <property type="entry name" value="RbfA"/>
</dbReference>
<accession>A0ABY5TYI8</accession>
<organism evidence="3 4">
    <name type="scientific">Laceyella sacchari</name>
    <name type="common">Thermoactinomyces thalpophilus</name>
    <dbReference type="NCBI Taxonomy" id="37482"/>
    <lineage>
        <taxon>Bacteria</taxon>
        <taxon>Bacillati</taxon>
        <taxon>Bacillota</taxon>
        <taxon>Bacilli</taxon>
        <taxon>Bacillales</taxon>
        <taxon>Thermoactinomycetaceae</taxon>
        <taxon>Laceyella</taxon>
    </lineage>
</organism>
<evidence type="ECO:0000256" key="2">
    <source>
        <dbReference type="HAMAP-Rule" id="MF_00003"/>
    </source>
</evidence>
<evidence type="ECO:0000313" key="4">
    <source>
        <dbReference type="Proteomes" id="UP001058650"/>
    </source>
</evidence>
<dbReference type="InterPro" id="IPR015946">
    <property type="entry name" value="KH_dom-like_a/b"/>
</dbReference>
<dbReference type="PANTHER" id="PTHR33515:SF1">
    <property type="entry name" value="RIBOSOME-BINDING FACTOR A, CHLOROPLASTIC-RELATED"/>
    <property type="match status" value="1"/>
</dbReference>
<dbReference type="RefSeq" id="WP_022738986.1">
    <property type="nucleotide sequence ID" value="NZ_CP103866.1"/>
</dbReference>
<name>A0ABY5TYI8_LACSH</name>
<comment type="similarity">
    <text evidence="2">Belongs to the RbfA family.</text>
</comment>
<dbReference type="Proteomes" id="UP001058650">
    <property type="component" value="Chromosome"/>
</dbReference>
<dbReference type="Pfam" id="PF02033">
    <property type="entry name" value="RBFA"/>
    <property type="match status" value="1"/>
</dbReference>
<dbReference type="PROSITE" id="PS01319">
    <property type="entry name" value="RBFA"/>
    <property type="match status" value="1"/>
</dbReference>
<evidence type="ECO:0000256" key="1">
    <source>
        <dbReference type="ARBA" id="ARBA00022517"/>
    </source>
</evidence>
<keyword evidence="2" id="KW-0963">Cytoplasm</keyword>
<sequence>MARIRVSRVGEQVKKELSQIIQQEIKDPRIGFVTVTAVEMSGDLQVAKVYISVMGSADQKSQTLSGLEKAKGYIRSEVGRRIKLRHVPELVFVIDNSLDREEHISRLLTEVNSQEKE</sequence>
<evidence type="ECO:0000313" key="3">
    <source>
        <dbReference type="EMBL" id="UWE02487.1"/>
    </source>
</evidence>
<reference evidence="3" key="1">
    <citation type="submission" date="2022-08" db="EMBL/GenBank/DDBJ databases">
        <title>The complete genome sequence of the thermophilic bacterium Laceyella sacchari FBKL4.010 reveals the basis for tetramethylpyrazine biosynthesis in Moutai-flavor Daqu.</title>
        <authorList>
            <person name="Li D."/>
            <person name="Huang W."/>
            <person name="Wang C."/>
            <person name="Qiu S."/>
        </authorList>
    </citation>
    <scope>NUCLEOTIDE SEQUENCE</scope>
    <source>
        <strain evidence="3">FBKL4.014</strain>
    </source>
</reference>
<dbReference type="SUPFAM" id="SSF89919">
    <property type="entry name" value="Ribosome-binding factor A, RbfA"/>
    <property type="match status" value="1"/>
</dbReference>
<dbReference type="HAMAP" id="MF_00003">
    <property type="entry name" value="RbfA"/>
    <property type="match status" value="1"/>
</dbReference>
<dbReference type="InterPro" id="IPR020053">
    <property type="entry name" value="Ribosome-bd_factorA_CS"/>
</dbReference>
<dbReference type="PANTHER" id="PTHR33515">
    <property type="entry name" value="RIBOSOME-BINDING FACTOR A, CHLOROPLASTIC-RELATED"/>
    <property type="match status" value="1"/>
</dbReference>
<dbReference type="NCBIfam" id="TIGR00082">
    <property type="entry name" value="rbfA"/>
    <property type="match status" value="1"/>
</dbReference>
<dbReference type="Gene3D" id="3.30.300.20">
    <property type="match status" value="1"/>
</dbReference>